<dbReference type="UniPathway" id="UPA00219"/>
<dbReference type="AlphaFoldDB" id="A0A381RD08"/>
<keyword evidence="7" id="KW-0132">Cell division</keyword>
<dbReference type="GO" id="GO:0071949">
    <property type="term" value="F:FAD binding"/>
    <property type="evidence" value="ECO:0007669"/>
    <property type="project" value="InterPro"/>
</dbReference>
<dbReference type="Pfam" id="PF01565">
    <property type="entry name" value="FAD_binding_4"/>
    <property type="match status" value="1"/>
</dbReference>
<accession>A0A381RD08</accession>
<evidence type="ECO:0000256" key="8">
    <source>
        <dbReference type="ARBA" id="ARBA00022630"/>
    </source>
</evidence>
<dbReference type="PANTHER" id="PTHR21071:SF4">
    <property type="entry name" value="UDP-N-ACETYLENOLPYRUVOYLGLUCOSAMINE REDUCTASE"/>
    <property type="match status" value="1"/>
</dbReference>
<evidence type="ECO:0000256" key="10">
    <source>
        <dbReference type="ARBA" id="ARBA00022857"/>
    </source>
</evidence>
<keyword evidence="8" id="KW-0285">Flavoprotein</keyword>
<evidence type="ECO:0000256" key="2">
    <source>
        <dbReference type="ARBA" id="ARBA00003921"/>
    </source>
</evidence>
<dbReference type="EMBL" id="UINC01001828">
    <property type="protein sequence ID" value="SUZ89642.1"/>
    <property type="molecule type" value="Genomic_DNA"/>
</dbReference>
<dbReference type="PROSITE" id="PS51387">
    <property type="entry name" value="FAD_PCMH"/>
    <property type="match status" value="1"/>
</dbReference>
<evidence type="ECO:0000259" key="17">
    <source>
        <dbReference type="PROSITE" id="PS51387"/>
    </source>
</evidence>
<dbReference type="Gene3D" id="3.30.465.10">
    <property type="match status" value="1"/>
</dbReference>
<dbReference type="Pfam" id="PF02873">
    <property type="entry name" value="MurB_C"/>
    <property type="match status" value="1"/>
</dbReference>
<sequence>MLRPIRVCFLQYNEGSILARHVDPNRSEIRTMVTEEALLELDQRLGSGRMEVDAPLAPLTTFQIGGPADRLFHARTSDDLGESILAVRDLGIPHFLLGRGANLLVGDRGFRGLVIRCEVDGTEFLGDGRVRAGAGVDTHPDLIEATVSRGLGGLHHFVGIPSTVGGAMWQNLHFLSPAPERERTVFLEEVVESAEILSEEGERRTVDREYFQFGYDYSILHDRADVVLSVDFQLTPAPTEELRRVMAENLVWRRERHPDLNVLASAGSIFQKIEGVGAGRLIDQCGLRGQTHGGAQIFTKHANIVVNRGGATAADVRALIELAQTRVADELGYELVPEIAFVGEF</sequence>
<evidence type="ECO:0000256" key="5">
    <source>
        <dbReference type="ARBA" id="ARBA00012518"/>
    </source>
</evidence>
<evidence type="ECO:0000256" key="15">
    <source>
        <dbReference type="ARBA" id="ARBA00023316"/>
    </source>
</evidence>
<keyword evidence="11" id="KW-0133">Cell shape</keyword>
<keyword evidence="12" id="KW-0573">Peptidoglycan synthesis</keyword>
<evidence type="ECO:0000256" key="16">
    <source>
        <dbReference type="ARBA" id="ARBA00048914"/>
    </source>
</evidence>
<dbReference type="GO" id="GO:0071555">
    <property type="term" value="P:cell wall organization"/>
    <property type="evidence" value="ECO:0007669"/>
    <property type="project" value="UniProtKB-KW"/>
</dbReference>
<keyword evidence="6" id="KW-0963">Cytoplasm</keyword>
<name>A0A381RD08_9ZZZZ</name>
<dbReference type="GO" id="GO:0008360">
    <property type="term" value="P:regulation of cell shape"/>
    <property type="evidence" value="ECO:0007669"/>
    <property type="project" value="UniProtKB-KW"/>
</dbReference>
<protein>
    <recommendedName>
        <fullName evidence="5">UDP-N-acetylmuramate dehydrogenase</fullName>
        <ecNumber evidence="5">1.3.1.98</ecNumber>
    </recommendedName>
</protein>
<evidence type="ECO:0000256" key="14">
    <source>
        <dbReference type="ARBA" id="ARBA00023306"/>
    </source>
</evidence>
<dbReference type="InterPro" id="IPR036635">
    <property type="entry name" value="MurB_C_sf"/>
</dbReference>
<dbReference type="PANTHER" id="PTHR21071">
    <property type="entry name" value="UDP-N-ACETYLENOLPYRUVOYLGLUCOSAMINE REDUCTASE"/>
    <property type="match status" value="1"/>
</dbReference>
<comment type="subcellular location">
    <subcellularLocation>
        <location evidence="3">Cytoplasm</location>
    </subcellularLocation>
</comment>
<dbReference type="GO" id="GO:0051301">
    <property type="term" value="P:cell division"/>
    <property type="evidence" value="ECO:0007669"/>
    <property type="project" value="UniProtKB-KW"/>
</dbReference>
<dbReference type="InterPro" id="IPR011601">
    <property type="entry name" value="MurB_C"/>
</dbReference>
<dbReference type="SUPFAM" id="SSF56176">
    <property type="entry name" value="FAD-binding/transporter-associated domain-like"/>
    <property type="match status" value="1"/>
</dbReference>
<keyword evidence="13" id="KW-0560">Oxidoreductase</keyword>
<keyword evidence="10" id="KW-0521">NADP</keyword>
<evidence type="ECO:0000313" key="18">
    <source>
        <dbReference type="EMBL" id="SUZ89642.1"/>
    </source>
</evidence>
<dbReference type="Gene3D" id="3.30.43.10">
    <property type="entry name" value="Uridine Diphospho-n-acetylenolpyruvylglucosamine Reductase, domain 2"/>
    <property type="match status" value="1"/>
</dbReference>
<feature type="domain" description="FAD-binding PCMH-type" evidence="17">
    <location>
        <begin position="64"/>
        <end position="237"/>
    </location>
</feature>
<reference evidence="18" key="1">
    <citation type="submission" date="2018-05" db="EMBL/GenBank/DDBJ databases">
        <authorList>
            <person name="Lanie J.A."/>
            <person name="Ng W.-L."/>
            <person name="Kazmierczak K.M."/>
            <person name="Andrzejewski T.M."/>
            <person name="Davidsen T.M."/>
            <person name="Wayne K.J."/>
            <person name="Tettelin H."/>
            <person name="Glass J.I."/>
            <person name="Rusch D."/>
            <person name="Podicherti R."/>
            <person name="Tsui H.-C.T."/>
            <person name="Winkler M.E."/>
        </authorList>
    </citation>
    <scope>NUCLEOTIDE SEQUENCE</scope>
</reference>
<comment type="catalytic activity">
    <reaction evidence="16">
        <text>UDP-N-acetyl-alpha-D-muramate + NADP(+) = UDP-N-acetyl-3-O-(1-carboxyvinyl)-alpha-D-glucosamine + NADPH + H(+)</text>
        <dbReference type="Rhea" id="RHEA:12248"/>
        <dbReference type="ChEBI" id="CHEBI:15378"/>
        <dbReference type="ChEBI" id="CHEBI:57783"/>
        <dbReference type="ChEBI" id="CHEBI:58349"/>
        <dbReference type="ChEBI" id="CHEBI:68483"/>
        <dbReference type="ChEBI" id="CHEBI:70757"/>
        <dbReference type="EC" id="1.3.1.98"/>
    </reaction>
</comment>
<evidence type="ECO:0000256" key="13">
    <source>
        <dbReference type="ARBA" id="ARBA00023002"/>
    </source>
</evidence>
<comment type="pathway">
    <text evidence="4">Cell wall biogenesis; peptidoglycan biosynthesis.</text>
</comment>
<dbReference type="NCBIfam" id="TIGR00179">
    <property type="entry name" value="murB"/>
    <property type="match status" value="1"/>
</dbReference>
<dbReference type="InterPro" id="IPR016169">
    <property type="entry name" value="FAD-bd_PCMH_sub2"/>
</dbReference>
<evidence type="ECO:0000256" key="4">
    <source>
        <dbReference type="ARBA" id="ARBA00004752"/>
    </source>
</evidence>
<dbReference type="Gene3D" id="3.90.78.10">
    <property type="entry name" value="UDP-N-acetylenolpyruvoylglucosamine reductase, C-terminal domain"/>
    <property type="match status" value="1"/>
</dbReference>
<evidence type="ECO:0000256" key="3">
    <source>
        <dbReference type="ARBA" id="ARBA00004496"/>
    </source>
</evidence>
<evidence type="ECO:0000256" key="12">
    <source>
        <dbReference type="ARBA" id="ARBA00022984"/>
    </source>
</evidence>
<dbReference type="EC" id="1.3.1.98" evidence="5"/>
<comment type="cofactor">
    <cofactor evidence="1">
        <name>FAD</name>
        <dbReference type="ChEBI" id="CHEBI:57692"/>
    </cofactor>
</comment>
<comment type="function">
    <text evidence="2">Cell wall formation.</text>
</comment>
<keyword evidence="14" id="KW-0131">Cell cycle</keyword>
<dbReference type="InterPro" id="IPR036318">
    <property type="entry name" value="FAD-bd_PCMH-like_sf"/>
</dbReference>
<evidence type="ECO:0000256" key="11">
    <source>
        <dbReference type="ARBA" id="ARBA00022960"/>
    </source>
</evidence>
<keyword evidence="9" id="KW-0274">FAD</keyword>
<organism evidence="18">
    <name type="scientific">marine metagenome</name>
    <dbReference type="NCBI Taxonomy" id="408172"/>
    <lineage>
        <taxon>unclassified sequences</taxon>
        <taxon>metagenomes</taxon>
        <taxon>ecological metagenomes</taxon>
    </lineage>
</organism>
<gene>
    <name evidence="18" type="ORF">METZ01_LOCUS42496</name>
</gene>
<dbReference type="GO" id="GO:0005829">
    <property type="term" value="C:cytosol"/>
    <property type="evidence" value="ECO:0007669"/>
    <property type="project" value="TreeGrafter"/>
</dbReference>
<dbReference type="SUPFAM" id="SSF56194">
    <property type="entry name" value="Uridine diphospho-N-Acetylenolpyruvylglucosamine reductase, MurB, C-terminal domain"/>
    <property type="match status" value="1"/>
</dbReference>
<evidence type="ECO:0000256" key="6">
    <source>
        <dbReference type="ARBA" id="ARBA00022490"/>
    </source>
</evidence>
<evidence type="ECO:0000256" key="1">
    <source>
        <dbReference type="ARBA" id="ARBA00001974"/>
    </source>
</evidence>
<dbReference type="InterPro" id="IPR006094">
    <property type="entry name" value="Oxid_FAD_bind_N"/>
</dbReference>
<dbReference type="GO" id="GO:0009252">
    <property type="term" value="P:peptidoglycan biosynthetic process"/>
    <property type="evidence" value="ECO:0007669"/>
    <property type="project" value="UniProtKB-UniPathway"/>
</dbReference>
<keyword evidence="15" id="KW-0961">Cell wall biogenesis/degradation</keyword>
<dbReference type="InterPro" id="IPR003170">
    <property type="entry name" value="MurB"/>
</dbReference>
<proteinExistence type="inferred from homology"/>
<dbReference type="HAMAP" id="MF_00037">
    <property type="entry name" value="MurB"/>
    <property type="match status" value="1"/>
</dbReference>
<dbReference type="GO" id="GO:0008762">
    <property type="term" value="F:UDP-N-acetylmuramate dehydrogenase activity"/>
    <property type="evidence" value="ECO:0007669"/>
    <property type="project" value="UniProtKB-EC"/>
</dbReference>
<evidence type="ECO:0000256" key="9">
    <source>
        <dbReference type="ARBA" id="ARBA00022827"/>
    </source>
</evidence>
<dbReference type="InterPro" id="IPR016167">
    <property type="entry name" value="FAD-bd_PCMH_sub1"/>
</dbReference>
<dbReference type="InterPro" id="IPR016166">
    <property type="entry name" value="FAD-bd_PCMH"/>
</dbReference>
<evidence type="ECO:0000256" key="7">
    <source>
        <dbReference type="ARBA" id="ARBA00022618"/>
    </source>
</evidence>